<accession>A0A445ETU6</accession>
<protein>
    <recommendedName>
        <fullName evidence="3">Aminotransferase-like plant mobile domain-containing protein</fullName>
    </recommendedName>
</protein>
<comment type="caution">
    <text evidence="1">The sequence shown here is derived from an EMBL/GenBank/DDBJ whole genome shotgun (WGS) entry which is preliminary data.</text>
</comment>
<sequence>MDLLPAPHNEAVGILRFFFSIGIQYRLALDRLGDRDIVWEPYGLLGVLAVIHTEILTEEHSWLWQAVTSLIYFAVIEWHQIDSVFPQLESVQHLPEPALNIEYLHSKDGKGGYRWFPFYYRTWHEHWDEQVRFELSIQRVTNPGPSAEFLDWWYRVVHRILSPEIAFADLRPVEVPEDAVLRGSSQAPVRVPVSDMPNNRHLEWRQHIGTRATDREWRWLDDMMQEEQLGGGDDGGQPDHRLR</sequence>
<keyword evidence="2" id="KW-1185">Reference proteome</keyword>
<gene>
    <name evidence="1" type="ORF">Ahy_A01g003769</name>
</gene>
<evidence type="ECO:0000313" key="2">
    <source>
        <dbReference type="Proteomes" id="UP000289738"/>
    </source>
</evidence>
<reference evidence="1 2" key="1">
    <citation type="submission" date="2019-01" db="EMBL/GenBank/DDBJ databases">
        <title>Sequencing of cultivated peanut Arachis hypogaea provides insights into genome evolution and oil improvement.</title>
        <authorList>
            <person name="Chen X."/>
        </authorList>
    </citation>
    <scope>NUCLEOTIDE SEQUENCE [LARGE SCALE GENOMIC DNA]</scope>
    <source>
        <strain evidence="2">cv. Fuhuasheng</strain>
        <tissue evidence="1">Leaves</tissue>
    </source>
</reference>
<dbReference type="EMBL" id="SDMP01000001">
    <property type="protein sequence ID" value="RYR78905.1"/>
    <property type="molecule type" value="Genomic_DNA"/>
</dbReference>
<evidence type="ECO:0008006" key="3">
    <source>
        <dbReference type="Google" id="ProtNLM"/>
    </source>
</evidence>
<organism evidence="1 2">
    <name type="scientific">Arachis hypogaea</name>
    <name type="common">Peanut</name>
    <dbReference type="NCBI Taxonomy" id="3818"/>
    <lineage>
        <taxon>Eukaryota</taxon>
        <taxon>Viridiplantae</taxon>
        <taxon>Streptophyta</taxon>
        <taxon>Embryophyta</taxon>
        <taxon>Tracheophyta</taxon>
        <taxon>Spermatophyta</taxon>
        <taxon>Magnoliopsida</taxon>
        <taxon>eudicotyledons</taxon>
        <taxon>Gunneridae</taxon>
        <taxon>Pentapetalae</taxon>
        <taxon>rosids</taxon>
        <taxon>fabids</taxon>
        <taxon>Fabales</taxon>
        <taxon>Fabaceae</taxon>
        <taxon>Papilionoideae</taxon>
        <taxon>50 kb inversion clade</taxon>
        <taxon>dalbergioids sensu lato</taxon>
        <taxon>Dalbergieae</taxon>
        <taxon>Pterocarpus clade</taxon>
        <taxon>Arachis</taxon>
    </lineage>
</organism>
<dbReference type="Proteomes" id="UP000289738">
    <property type="component" value="Chromosome A01"/>
</dbReference>
<dbReference type="AlphaFoldDB" id="A0A445ETU6"/>
<proteinExistence type="predicted"/>
<evidence type="ECO:0000313" key="1">
    <source>
        <dbReference type="EMBL" id="RYR78905.1"/>
    </source>
</evidence>
<name>A0A445ETU6_ARAHY</name>